<evidence type="ECO:0000256" key="2">
    <source>
        <dbReference type="ARBA" id="ARBA00040070"/>
    </source>
</evidence>
<evidence type="ECO:0000313" key="4">
    <source>
        <dbReference type="Ensembl" id="ENSCABP00000006245.1"/>
    </source>
</evidence>
<proteinExistence type="predicted"/>
<dbReference type="GO" id="GO:0003924">
    <property type="term" value="F:GTPase activity"/>
    <property type="evidence" value="ECO:0007669"/>
    <property type="project" value="TreeGrafter"/>
</dbReference>
<dbReference type="GO" id="GO:0030688">
    <property type="term" value="C:preribosome, small subunit precursor"/>
    <property type="evidence" value="ECO:0007669"/>
    <property type="project" value="TreeGrafter"/>
</dbReference>
<reference evidence="4" key="2">
    <citation type="submission" date="2025-09" db="UniProtKB">
        <authorList>
            <consortium name="Ensembl"/>
        </authorList>
    </citation>
    <scope>IDENTIFICATION</scope>
</reference>
<dbReference type="GO" id="GO:0000462">
    <property type="term" value="P:maturation of SSU-rRNA from tricistronic rRNA transcript (SSU-rRNA, 5.8S rRNA, LSU-rRNA)"/>
    <property type="evidence" value="ECO:0007669"/>
    <property type="project" value="TreeGrafter"/>
</dbReference>
<dbReference type="GeneTree" id="ENSGT00940000153195"/>
<name>A0A8C0IM44_CHEAB</name>
<protein>
    <recommendedName>
        <fullName evidence="2">Pre-rRNA-processing protein TSR1 homolog</fullName>
    </recommendedName>
</protein>
<dbReference type="GO" id="GO:0034511">
    <property type="term" value="F:U3 snoRNA binding"/>
    <property type="evidence" value="ECO:0007669"/>
    <property type="project" value="TreeGrafter"/>
</dbReference>
<comment type="function">
    <text evidence="1">Required during maturation of the 40S ribosomal subunit in the nucleolus.</text>
</comment>
<accession>A0A8C0IM44</accession>
<dbReference type="GO" id="GO:0000479">
    <property type="term" value="P:endonucleolytic cleavage of tricistronic rRNA transcript (SSU-rRNA, 5.8S rRNA, LSU-rRNA)"/>
    <property type="evidence" value="ECO:0007669"/>
    <property type="project" value="TreeGrafter"/>
</dbReference>
<evidence type="ECO:0000256" key="1">
    <source>
        <dbReference type="ARBA" id="ARBA00037087"/>
    </source>
</evidence>
<dbReference type="OMA" id="YRRFATC"/>
<dbReference type="SMART" id="SM01362">
    <property type="entry name" value="DUF663"/>
    <property type="match status" value="1"/>
</dbReference>
<dbReference type="PANTHER" id="PTHR12858:SF1">
    <property type="entry name" value="PRE-RRNA-PROCESSING PROTEIN TSR1 HOMOLOG"/>
    <property type="match status" value="1"/>
</dbReference>
<feature type="domain" description="Ribosome biogenesis protein BMS1/TSR1 C-terminal" evidence="3">
    <location>
        <begin position="1"/>
        <end position="179"/>
    </location>
</feature>
<dbReference type="GO" id="GO:0005525">
    <property type="term" value="F:GTP binding"/>
    <property type="evidence" value="ECO:0007669"/>
    <property type="project" value="TreeGrafter"/>
</dbReference>
<reference evidence="4" key="1">
    <citation type="submission" date="2025-08" db="UniProtKB">
        <authorList>
            <consortium name="Ensembl"/>
        </authorList>
    </citation>
    <scope>IDENTIFICATION</scope>
</reference>
<keyword evidence="5" id="KW-1185">Reference proteome</keyword>
<evidence type="ECO:0000313" key="5">
    <source>
        <dbReference type="Proteomes" id="UP000694404"/>
    </source>
</evidence>
<dbReference type="Proteomes" id="UP000694404">
    <property type="component" value="Unplaced"/>
</dbReference>
<dbReference type="AlphaFoldDB" id="A0A8C0IM44"/>
<dbReference type="Pfam" id="PF04950">
    <property type="entry name" value="RIBIOP_C"/>
    <property type="match status" value="1"/>
</dbReference>
<dbReference type="InterPro" id="IPR007034">
    <property type="entry name" value="BMS1_TSR1_C"/>
</dbReference>
<evidence type="ECO:0000259" key="3">
    <source>
        <dbReference type="SMART" id="SM01362"/>
    </source>
</evidence>
<dbReference type="InterPro" id="IPR039761">
    <property type="entry name" value="Bms1/Tsr1"/>
</dbReference>
<dbReference type="Ensembl" id="ENSCABT00000006811.1">
    <property type="protein sequence ID" value="ENSCABP00000006245.1"/>
    <property type="gene ID" value="ENSCABG00000004713.1"/>
</dbReference>
<dbReference type="PANTHER" id="PTHR12858">
    <property type="entry name" value="RIBOSOME BIOGENESIS PROTEIN"/>
    <property type="match status" value="1"/>
</dbReference>
<organism evidence="4 5">
    <name type="scientific">Chelonoidis abingdonii</name>
    <name type="common">Abingdon island giant tortoise</name>
    <name type="synonym">Testudo abingdonii</name>
    <dbReference type="NCBI Taxonomy" id="106734"/>
    <lineage>
        <taxon>Eukaryota</taxon>
        <taxon>Metazoa</taxon>
        <taxon>Chordata</taxon>
        <taxon>Craniata</taxon>
        <taxon>Vertebrata</taxon>
        <taxon>Euteleostomi</taxon>
        <taxon>Archelosauria</taxon>
        <taxon>Testudinata</taxon>
        <taxon>Testudines</taxon>
        <taxon>Cryptodira</taxon>
        <taxon>Durocryptodira</taxon>
        <taxon>Testudinoidea</taxon>
        <taxon>Testudinidae</taxon>
        <taxon>Chelonoidis</taxon>
    </lineage>
</organism>
<sequence length="210" mass="24001">MDAHRREGGGTERLQIAHENKIDLGYSASPLYSQHSSADKHKLECFLQPDAALVVTVYAPITPPPPPPASVLLFKQRSNGMHDSIATGFLLSVDPDRIITKRLVLSGHPFKIFSKTAVVRYMFFNREDVLWFKPVELRTKWGRRGHITEPLGTHGHMKCHFDGQLKSQDTVLLNLYKRVSPKWTYDPHVPESVPWVRNKQQLPVQEVEME</sequence>